<comment type="catalytic activity">
    <reaction evidence="4">
        <text>L-glutamate + NADP(+) + H2O = 2-oxoglutarate + NH4(+) + NADPH + H(+)</text>
        <dbReference type="Rhea" id="RHEA:11612"/>
        <dbReference type="ChEBI" id="CHEBI:15377"/>
        <dbReference type="ChEBI" id="CHEBI:15378"/>
        <dbReference type="ChEBI" id="CHEBI:16810"/>
        <dbReference type="ChEBI" id="CHEBI:28938"/>
        <dbReference type="ChEBI" id="CHEBI:29985"/>
        <dbReference type="ChEBI" id="CHEBI:57783"/>
        <dbReference type="ChEBI" id="CHEBI:58349"/>
        <dbReference type="EC" id="1.4.1.4"/>
    </reaction>
</comment>
<accession>A0A9P9J880</accession>
<comment type="caution">
    <text evidence="7">The sequence shown here is derived from an EMBL/GenBank/DDBJ whole genome shotgun (WGS) entry which is preliminary data.</text>
</comment>
<dbReference type="Pfam" id="PF00208">
    <property type="entry name" value="ELFV_dehydrog"/>
    <property type="match status" value="1"/>
</dbReference>
<protein>
    <recommendedName>
        <fullName evidence="2">NADP-specific glutamate dehydrogenase</fullName>
        <ecNumber evidence="1">1.4.1.4</ecNumber>
    </recommendedName>
    <alternativeName>
        <fullName evidence="3">NADP-dependent glutamate dehydrogenase</fullName>
    </alternativeName>
</protein>
<dbReference type="EMBL" id="JAGMUU010000007">
    <property type="protein sequence ID" value="KAH7149087.1"/>
    <property type="molecule type" value="Genomic_DNA"/>
</dbReference>
<feature type="domain" description="Glutamate/phenylalanine/leucine/valine/L-tryptophan dehydrogenase C-terminal" evidence="6">
    <location>
        <begin position="8"/>
        <end position="187"/>
    </location>
</feature>
<dbReference type="EC" id="1.4.1.4" evidence="1"/>
<evidence type="ECO:0000256" key="2">
    <source>
        <dbReference type="ARBA" id="ARBA00021155"/>
    </source>
</evidence>
<evidence type="ECO:0000256" key="5">
    <source>
        <dbReference type="RuleBase" id="RU004417"/>
    </source>
</evidence>
<organism evidence="7 8">
    <name type="scientific">Dactylonectria estremocensis</name>
    <dbReference type="NCBI Taxonomy" id="1079267"/>
    <lineage>
        <taxon>Eukaryota</taxon>
        <taxon>Fungi</taxon>
        <taxon>Dikarya</taxon>
        <taxon>Ascomycota</taxon>
        <taxon>Pezizomycotina</taxon>
        <taxon>Sordariomycetes</taxon>
        <taxon>Hypocreomycetidae</taxon>
        <taxon>Hypocreales</taxon>
        <taxon>Nectriaceae</taxon>
        <taxon>Dactylonectria</taxon>
    </lineage>
</organism>
<dbReference type="OrthoDB" id="6718861at2759"/>
<evidence type="ECO:0000256" key="1">
    <source>
        <dbReference type="ARBA" id="ARBA00012907"/>
    </source>
</evidence>
<dbReference type="GO" id="GO:0004354">
    <property type="term" value="F:glutamate dehydrogenase (NADP+) activity"/>
    <property type="evidence" value="ECO:0007669"/>
    <property type="project" value="UniProtKB-EC"/>
</dbReference>
<name>A0A9P9J880_9HYPO</name>
<dbReference type="Proteomes" id="UP000717696">
    <property type="component" value="Unassembled WGS sequence"/>
</dbReference>
<dbReference type="PANTHER" id="PTHR43571">
    <property type="entry name" value="NADP-SPECIFIC GLUTAMATE DEHYDROGENASE 1-RELATED"/>
    <property type="match status" value="1"/>
</dbReference>
<gene>
    <name evidence="7" type="ORF">B0J13DRAFT_550643</name>
</gene>
<dbReference type="InterPro" id="IPR036291">
    <property type="entry name" value="NAD(P)-bd_dom_sf"/>
</dbReference>
<keyword evidence="8" id="KW-1185">Reference proteome</keyword>
<dbReference type="SMART" id="SM00839">
    <property type="entry name" value="ELFV_dehydrog"/>
    <property type="match status" value="1"/>
</dbReference>
<keyword evidence="5" id="KW-0560">Oxidoreductase</keyword>
<dbReference type="InterPro" id="IPR050724">
    <property type="entry name" value="Glu_Leu_Phe_Val_DH"/>
</dbReference>
<comment type="similarity">
    <text evidence="5">Belongs to the Glu/Leu/Phe/Val dehydrogenases family.</text>
</comment>
<dbReference type="AlphaFoldDB" id="A0A9P9J880"/>
<proteinExistence type="inferred from homology"/>
<dbReference type="InterPro" id="IPR006096">
    <property type="entry name" value="Glu/Leu/Phe/Val/Trp_DH_C"/>
</dbReference>
<dbReference type="GO" id="GO:0006537">
    <property type="term" value="P:glutamate biosynthetic process"/>
    <property type="evidence" value="ECO:0007669"/>
    <property type="project" value="TreeGrafter"/>
</dbReference>
<sequence>MSDHQGCADYVEYVEQMIKHRSQGRESLEGKRVAISGSGNVATHAAIKVIQLGSMVISLSDSKSSLIATSEEASIGLDAVRQVMEIKAKRRQMPGTRPWKHVNRVDVVLPCATQNELSGEEAQVLIEAGCKYVAEGSNMGCTAEAAALFESHRKSHHHDNAVWFAPGKAANAGGRGCQWTRAISELLA</sequence>
<evidence type="ECO:0000256" key="3">
    <source>
        <dbReference type="ARBA" id="ARBA00029617"/>
    </source>
</evidence>
<evidence type="ECO:0000313" key="8">
    <source>
        <dbReference type="Proteomes" id="UP000717696"/>
    </source>
</evidence>
<reference evidence="7" key="1">
    <citation type="journal article" date="2021" name="Nat. Commun.">
        <title>Genetic determinants of endophytism in the Arabidopsis root mycobiome.</title>
        <authorList>
            <person name="Mesny F."/>
            <person name="Miyauchi S."/>
            <person name="Thiergart T."/>
            <person name="Pickel B."/>
            <person name="Atanasova L."/>
            <person name="Karlsson M."/>
            <person name="Huettel B."/>
            <person name="Barry K.W."/>
            <person name="Haridas S."/>
            <person name="Chen C."/>
            <person name="Bauer D."/>
            <person name="Andreopoulos W."/>
            <person name="Pangilinan J."/>
            <person name="LaButti K."/>
            <person name="Riley R."/>
            <person name="Lipzen A."/>
            <person name="Clum A."/>
            <person name="Drula E."/>
            <person name="Henrissat B."/>
            <person name="Kohler A."/>
            <person name="Grigoriev I.V."/>
            <person name="Martin F.M."/>
            <person name="Hacquard S."/>
        </authorList>
    </citation>
    <scope>NUCLEOTIDE SEQUENCE</scope>
    <source>
        <strain evidence="7">MPI-CAGE-AT-0021</strain>
    </source>
</reference>
<dbReference type="PRINTS" id="PR00082">
    <property type="entry name" value="GLFDHDRGNASE"/>
</dbReference>
<dbReference type="InterPro" id="IPR006095">
    <property type="entry name" value="Glu/Leu/Phe/Val/Trp_DH"/>
</dbReference>
<dbReference type="SUPFAM" id="SSF51735">
    <property type="entry name" value="NAD(P)-binding Rossmann-fold domains"/>
    <property type="match status" value="1"/>
</dbReference>
<dbReference type="GO" id="GO:0005829">
    <property type="term" value="C:cytosol"/>
    <property type="evidence" value="ECO:0007669"/>
    <property type="project" value="TreeGrafter"/>
</dbReference>
<evidence type="ECO:0000313" key="7">
    <source>
        <dbReference type="EMBL" id="KAH7149087.1"/>
    </source>
</evidence>
<dbReference type="Gene3D" id="3.40.50.720">
    <property type="entry name" value="NAD(P)-binding Rossmann-like Domain"/>
    <property type="match status" value="1"/>
</dbReference>
<evidence type="ECO:0000256" key="4">
    <source>
        <dbReference type="ARBA" id="ARBA00048584"/>
    </source>
</evidence>
<dbReference type="PANTHER" id="PTHR43571:SF1">
    <property type="entry name" value="NADP-SPECIFIC GLUTAMATE DEHYDROGENASE 1-RELATED"/>
    <property type="match status" value="1"/>
</dbReference>
<evidence type="ECO:0000259" key="6">
    <source>
        <dbReference type="SMART" id="SM00839"/>
    </source>
</evidence>